<dbReference type="Gene3D" id="3.40.190.10">
    <property type="entry name" value="Periplasmic binding protein-like II"/>
    <property type="match status" value="2"/>
</dbReference>
<evidence type="ECO:0000313" key="2">
    <source>
        <dbReference type="EMBL" id="TLE00203.1"/>
    </source>
</evidence>
<dbReference type="AlphaFoldDB" id="A0A099TYU0"/>
<dbReference type="CDD" id="cd13567">
    <property type="entry name" value="PBP2_TtGluBP"/>
    <property type="match status" value="1"/>
</dbReference>
<evidence type="ECO:0000313" key="1">
    <source>
        <dbReference type="EMBL" id="STQ85687.1"/>
    </source>
</evidence>
<protein>
    <submittedName>
        <fullName evidence="1">Aliphatic sulfonates-binding protein</fullName>
    </submittedName>
    <submittedName>
        <fullName evidence="2">TAXI family TRAP transporter solute-binding subunit</fullName>
    </submittedName>
</protein>
<dbReference type="Proteomes" id="UP000029922">
    <property type="component" value="Unassembled WGS sequence"/>
</dbReference>
<dbReference type="EMBL" id="UGJE01000002">
    <property type="protein sequence ID" value="STQ85687.1"/>
    <property type="molecule type" value="Genomic_DNA"/>
</dbReference>
<proteinExistence type="predicted"/>
<gene>
    <name evidence="1" type="primary">ssuA</name>
    <name evidence="2" type="ORF">LS73_005200</name>
    <name evidence="1" type="ORF">NCTC12714_00473</name>
</gene>
<dbReference type="OrthoDB" id="9780180at2"/>
<name>A0A099TYU0_9HELI</name>
<dbReference type="RefSeq" id="WP_034557639.1">
    <property type="nucleotide sequence ID" value="NZ_FZML01000004.1"/>
</dbReference>
<dbReference type="PANTHER" id="PTHR42941">
    <property type="entry name" value="SLL1037 PROTEIN"/>
    <property type="match status" value="1"/>
</dbReference>
<dbReference type="PANTHER" id="PTHR42941:SF1">
    <property type="entry name" value="SLL1037 PROTEIN"/>
    <property type="match status" value="1"/>
</dbReference>
<dbReference type="InterPro" id="IPR011852">
    <property type="entry name" value="TRAP_TAXI"/>
</dbReference>
<keyword evidence="4" id="KW-1185">Reference proteome</keyword>
<dbReference type="EMBL" id="JRPD02000009">
    <property type="protein sequence ID" value="TLE00203.1"/>
    <property type="molecule type" value="Genomic_DNA"/>
</dbReference>
<dbReference type="NCBIfam" id="TIGR02122">
    <property type="entry name" value="TRAP_TAXI"/>
    <property type="match status" value="1"/>
</dbReference>
<dbReference type="STRING" id="216.LS73_03585"/>
<accession>A0A099TYU0</accession>
<evidence type="ECO:0000313" key="4">
    <source>
        <dbReference type="Proteomes" id="UP000255139"/>
    </source>
</evidence>
<sequence>MLNKLYKSVFIIFFISFFLSCSEDKSKNKQSLDKEKTLDTKLVTIATGGAAGPYNIIGTSLAELYSKELGINSKTQTTGASIENLNLLEQKKVEMAFVMSDALNDAINGIGAFPKPLENISQIAVLYPNFIQIITSKKSGIKSIEDLKGKRVAVGDRGSGVENNARFLLSEFGINYDDIKPDYLGYAAAADALQNGRIDAAFLTSGLPNASILQLEKSFDLALVSIPTQRANEIASIKDYFVALEIPAHTYGNEEPVPTIAIRNALVVRKDLSEEDVRKLTKTFFDNLDKLELSHRAVKDIPSPNKDNGMVAPIHNGALKALESR</sequence>
<reference evidence="2 3" key="1">
    <citation type="journal article" date="2014" name="Genome Announc.">
        <title>Draft genome sequences of eight enterohepatic helicobacter species isolated from both laboratory and wild rodents.</title>
        <authorList>
            <person name="Sheh A."/>
            <person name="Shen Z."/>
            <person name="Fox J.G."/>
        </authorList>
    </citation>
    <scope>NUCLEOTIDE SEQUENCE [LARGE SCALE GENOMIC DNA]</scope>
    <source>
        <strain evidence="2 3">ST1</strain>
    </source>
</reference>
<dbReference type="SUPFAM" id="SSF53850">
    <property type="entry name" value="Periplasmic binding protein-like II"/>
    <property type="match status" value="1"/>
</dbReference>
<dbReference type="Pfam" id="PF16868">
    <property type="entry name" value="NMT1_3"/>
    <property type="match status" value="1"/>
</dbReference>
<reference evidence="1 4" key="2">
    <citation type="submission" date="2018-06" db="EMBL/GenBank/DDBJ databases">
        <authorList>
            <consortium name="Pathogen Informatics"/>
            <person name="Doyle S."/>
        </authorList>
    </citation>
    <scope>NUCLEOTIDE SEQUENCE [LARGE SCALE GENOMIC DNA]</scope>
    <source>
        <strain evidence="1 4">NCTC12714</strain>
    </source>
</reference>
<organism evidence="1 4">
    <name type="scientific">Helicobacter muridarum</name>
    <dbReference type="NCBI Taxonomy" id="216"/>
    <lineage>
        <taxon>Bacteria</taxon>
        <taxon>Pseudomonadati</taxon>
        <taxon>Campylobacterota</taxon>
        <taxon>Epsilonproteobacteria</taxon>
        <taxon>Campylobacterales</taxon>
        <taxon>Helicobacteraceae</taxon>
        <taxon>Helicobacter</taxon>
    </lineage>
</organism>
<evidence type="ECO:0000313" key="3">
    <source>
        <dbReference type="Proteomes" id="UP000029922"/>
    </source>
</evidence>
<dbReference type="Proteomes" id="UP000255139">
    <property type="component" value="Unassembled WGS sequence"/>
</dbReference>
<dbReference type="PROSITE" id="PS51257">
    <property type="entry name" value="PROKAR_LIPOPROTEIN"/>
    <property type="match status" value="1"/>
</dbReference>